<dbReference type="GO" id="GO:0016887">
    <property type="term" value="F:ATP hydrolysis activity"/>
    <property type="evidence" value="ECO:0007669"/>
    <property type="project" value="TreeGrafter"/>
</dbReference>
<dbReference type="PANTHER" id="PTHR47962:SF5">
    <property type="entry name" value="ATP-DEPENDENT HELICASE LHR-RELATED"/>
    <property type="match status" value="1"/>
</dbReference>
<dbReference type="SUPFAM" id="SSF52540">
    <property type="entry name" value="P-loop containing nucleoside triphosphate hydrolases"/>
    <property type="match status" value="1"/>
</dbReference>
<evidence type="ECO:0000259" key="4">
    <source>
        <dbReference type="PROSITE" id="PS51194"/>
    </source>
</evidence>
<dbReference type="SMART" id="SM00487">
    <property type="entry name" value="DEXDc"/>
    <property type="match status" value="1"/>
</dbReference>
<dbReference type="InterPro" id="IPR052511">
    <property type="entry name" value="ATP-dep_Helicase"/>
</dbReference>
<gene>
    <name evidence="5" type="ORF">LCGC14_1233330</name>
</gene>
<dbReference type="Pfam" id="PF00270">
    <property type="entry name" value="DEAD"/>
    <property type="match status" value="1"/>
</dbReference>
<reference evidence="5" key="1">
    <citation type="journal article" date="2015" name="Nature">
        <title>Complex archaea that bridge the gap between prokaryotes and eukaryotes.</title>
        <authorList>
            <person name="Spang A."/>
            <person name="Saw J.H."/>
            <person name="Jorgensen S.L."/>
            <person name="Zaremba-Niedzwiedzka K."/>
            <person name="Martijn J."/>
            <person name="Lind A.E."/>
            <person name="van Eijk R."/>
            <person name="Schleper C."/>
            <person name="Guy L."/>
            <person name="Ettema T.J."/>
        </authorList>
    </citation>
    <scope>NUCLEOTIDE SEQUENCE</scope>
</reference>
<evidence type="ECO:0000256" key="2">
    <source>
        <dbReference type="ARBA" id="ARBA00022840"/>
    </source>
</evidence>
<dbReference type="InterPro" id="IPR011545">
    <property type="entry name" value="DEAD/DEAH_box_helicase_dom"/>
</dbReference>
<proteinExistence type="predicted"/>
<evidence type="ECO:0008006" key="6">
    <source>
        <dbReference type="Google" id="ProtNLM"/>
    </source>
</evidence>
<dbReference type="InterPro" id="IPR014001">
    <property type="entry name" value="Helicase_ATP-bd"/>
</dbReference>
<comment type="caution">
    <text evidence="5">The sequence shown here is derived from an EMBL/GenBank/DDBJ whole genome shotgun (WGS) entry which is preliminary data.</text>
</comment>
<dbReference type="InterPro" id="IPR001650">
    <property type="entry name" value="Helicase_C-like"/>
</dbReference>
<dbReference type="Pfam" id="PF00271">
    <property type="entry name" value="Helicase_C"/>
    <property type="match status" value="1"/>
</dbReference>
<dbReference type="EMBL" id="LAZR01006602">
    <property type="protein sequence ID" value="KKM90960.1"/>
    <property type="molecule type" value="Genomic_DNA"/>
</dbReference>
<keyword evidence="1" id="KW-0547">Nucleotide-binding</keyword>
<feature type="domain" description="Helicase ATP-binding" evidence="3">
    <location>
        <begin position="32"/>
        <end position="211"/>
    </location>
</feature>
<protein>
    <recommendedName>
        <fullName evidence="6">ATP-dependent helicase</fullName>
    </recommendedName>
</protein>
<feature type="domain" description="Helicase C-terminal" evidence="4">
    <location>
        <begin position="233"/>
        <end position="384"/>
    </location>
</feature>
<sequence>MNSFELLHPSVQHHIVNSLGWTQLRPFQEEVIPVALRGEHLLIIAPTAGGKTEAAIVPILSRMLTEDWRGLSTLYICPIKALLNDLHHRLSRYASLLGRRCELWHGDIGPGARSRICEDPPDILLTTPESVEVMLVSARVDPKGLLGQVKAVVVDELHAFAGDDRGWHLLGVLERIRQITGGIIQRIGLSATIGNPEELLAWLTCRKDEPQRVVCPESTASEGADVQLDYVGSIANAAIVISRLHRGEKRLVFLDSRAKAEELGTELRGLGMRTFVTHSSLSREQRAQAEQVFSSESNCVIVATSVLELGVDVGDLDRVIQIDSPSTVASFLQRMGRTGRRPNSVRNCLFLATDDLPLLQAAAIIRLWSGGFVEPVSPPPEPYHVLAQQMFSLVRQESRLTRGDWEQWIGPVFRHCCGTSAIDSIAQHALSNQLLCEDNAILLLGPAAERLFGRRNFMDLLSVITSQPLFHVRYGRTSLGFVHPLSFAGKPSGPTILSLGGRSWRITHIEWSKKIAYVQPCQDRGRSRWAGASLPLSPRLCGEIKRLLQDDREEPWWSRRSRTRMTELRQELSQAISEGTCIVQGERNREWWTFAGLAANQTVANMLSGSLGESIRASNLSIRLPGDRTLTELEQAIADAARLEELDTSAWAEQGEKFLKFSELLPSDLLTRTIIVRLADFRGARAILDSPIAVR</sequence>
<dbReference type="AlphaFoldDB" id="A0A0F9NQ20"/>
<dbReference type="PANTHER" id="PTHR47962">
    <property type="entry name" value="ATP-DEPENDENT HELICASE LHR-RELATED-RELATED"/>
    <property type="match status" value="1"/>
</dbReference>
<dbReference type="Gene3D" id="3.40.50.300">
    <property type="entry name" value="P-loop containing nucleotide triphosphate hydrolases"/>
    <property type="match status" value="2"/>
</dbReference>
<dbReference type="GO" id="GO:0003677">
    <property type="term" value="F:DNA binding"/>
    <property type="evidence" value="ECO:0007669"/>
    <property type="project" value="TreeGrafter"/>
</dbReference>
<evidence type="ECO:0000313" key="5">
    <source>
        <dbReference type="EMBL" id="KKM90960.1"/>
    </source>
</evidence>
<evidence type="ECO:0000259" key="3">
    <source>
        <dbReference type="PROSITE" id="PS51192"/>
    </source>
</evidence>
<dbReference type="InterPro" id="IPR027417">
    <property type="entry name" value="P-loop_NTPase"/>
</dbReference>
<organism evidence="5">
    <name type="scientific">marine sediment metagenome</name>
    <dbReference type="NCBI Taxonomy" id="412755"/>
    <lineage>
        <taxon>unclassified sequences</taxon>
        <taxon>metagenomes</taxon>
        <taxon>ecological metagenomes</taxon>
    </lineage>
</organism>
<keyword evidence="2" id="KW-0067">ATP-binding</keyword>
<dbReference type="PROSITE" id="PS51192">
    <property type="entry name" value="HELICASE_ATP_BIND_1"/>
    <property type="match status" value="1"/>
</dbReference>
<dbReference type="GO" id="GO:0005524">
    <property type="term" value="F:ATP binding"/>
    <property type="evidence" value="ECO:0007669"/>
    <property type="project" value="UniProtKB-KW"/>
</dbReference>
<name>A0A0F9NQ20_9ZZZZ</name>
<evidence type="ECO:0000256" key="1">
    <source>
        <dbReference type="ARBA" id="ARBA00022741"/>
    </source>
</evidence>
<dbReference type="PROSITE" id="PS51194">
    <property type="entry name" value="HELICASE_CTER"/>
    <property type="match status" value="1"/>
</dbReference>
<dbReference type="SMART" id="SM00490">
    <property type="entry name" value="HELICc"/>
    <property type="match status" value="1"/>
</dbReference>
<accession>A0A0F9NQ20</accession>